<protein>
    <submittedName>
        <fullName evidence="2">Peptidase A2 domain-containing protein</fullName>
    </submittedName>
</protein>
<evidence type="ECO:0000313" key="1">
    <source>
        <dbReference type="Proteomes" id="UP000887579"/>
    </source>
</evidence>
<evidence type="ECO:0000313" key="2">
    <source>
        <dbReference type="WBParaSite" id="ES5_v2.g27136.t1"/>
    </source>
</evidence>
<sequence length="401" mass="44123">MTPTPVSPPTIDATAIATIVAAVMDQLNVQQPQPPVAAIPILPQFIHDPAKANGAALWLDRIENILELHNVTGKPKVQFTVNVLDTSTYEKVVRRFLPDLLKECEDFDKLRTIMIELFDYTESTFAKRYAAFNTVWKGPEHESIAEYSARVRQQITNYDPTKFTQAQQETLIFLMGMRDPGLVGFRTQVLNLLTKNADTTLETCTETLIAAYQTQREQSLPTGQQSINYVKHTTPRQNVGHHFKKGGKKPGSGSTSGATSTACLSCGGPHGRDKCKFRDAVCRYCQNKGHIEKVCRKKKNGDSRADSNQAVTAKGSRRSYSSSKPTHNVSSFSILSANVLRNGDIYVQPHMVQVNINGALITGQLDDGADVTLISRRDYELIGSPALVGSPSTARAANNEE</sequence>
<accession>A0AC34GC96</accession>
<dbReference type="WBParaSite" id="ES5_v2.g27136.t1">
    <property type="protein sequence ID" value="ES5_v2.g27136.t1"/>
    <property type="gene ID" value="ES5_v2.g27136"/>
</dbReference>
<dbReference type="Proteomes" id="UP000887579">
    <property type="component" value="Unplaced"/>
</dbReference>
<reference evidence="2" key="1">
    <citation type="submission" date="2022-11" db="UniProtKB">
        <authorList>
            <consortium name="WormBaseParasite"/>
        </authorList>
    </citation>
    <scope>IDENTIFICATION</scope>
</reference>
<name>A0AC34GC96_9BILA</name>
<proteinExistence type="predicted"/>
<organism evidence="1 2">
    <name type="scientific">Panagrolaimus sp. ES5</name>
    <dbReference type="NCBI Taxonomy" id="591445"/>
    <lineage>
        <taxon>Eukaryota</taxon>
        <taxon>Metazoa</taxon>
        <taxon>Ecdysozoa</taxon>
        <taxon>Nematoda</taxon>
        <taxon>Chromadorea</taxon>
        <taxon>Rhabditida</taxon>
        <taxon>Tylenchina</taxon>
        <taxon>Panagrolaimomorpha</taxon>
        <taxon>Panagrolaimoidea</taxon>
        <taxon>Panagrolaimidae</taxon>
        <taxon>Panagrolaimus</taxon>
    </lineage>
</organism>